<organism evidence="13 14">
    <name type="scientific">Paramecium sonneborni</name>
    <dbReference type="NCBI Taxonomy" id="65129"/>
    <lineage>
        <taxon>Eukaryota</taxon>
        <taxon>Sar</taxon>
        <taxon>Alveolata</taxon>
        <taxon>Ciliophora</taxon>
        <taxon>Intramacronucleata</taxon>
        <taxon>Oligohymenophorea</taxon>
        <taxon>Peniculida</taxon>
        <taxon>Parameciidae</taxon>
        <taxon>Paramecium</taxon>
    </lineage>
</organism>
<dbReference type="FunFam" id="3.30.40.10:FF:000396">
    <property type="entry name" value="Ubiquitin carboxyl-terminal hydrolase"/>
    <property type="match status" value="1"/>
</dbReference>
<dbReference type="InterPro" id="IPR041432">
    <property type="entry name" value="UBP13_Znf-UBP_var"/>
</dbReference>
<dbReference type="InterPro" id="IPR001394">
    <property type="entry name" value="Peptidase_C19_UCH"/>
</dbReference>
<evidence type="ECO:0000256" key="9">
    <source>
        <dbReference type="SAM" id="Coils"/>
    </source>
</evidence>
<feature type="domain" description="UBA" evidence="10">
    <location>
        <begin position="592"/>
        <end position="632"/>
    </location>
</feature>
<evidence type="ECO:0000259" key="12">
    <source>
        <dbReference type="PROSITE" id="PS50271"/>
    </source>
</evidence>
<keyword evidence="3 8" id="KW-0863">Zinc-finger</keyword>
<keyword evidence="5 7" id="KW-0378">Hydrolase</keyword>
<comment type="caution">
    <text evidence="13">The sequence shown here is derived from an EMBL/GenBank/DDBJ whole genome shotgun (WGS) entry which is preliminary data.</text>
</comment>
<evidence type="ECO:0000256" key="1">
    <source>
        <dbReference type="ARBA" id="ARBA00022723"/>
    </source>
</evidence>
<dbReference type="GO" id="GO:0016579">
    <property type="term" value="P:protein deubiquitination"/>
    <property type="evidence" value="ECO:0007669"/>
    <property type="project" value="InterPro"/>
</dbReference>
<gene>
    <name evidence="13" type="ORF">PSON_ATCC_30995.1.T1020070</name>
</gene>
<comment type="similarity">
    <text evidence="7">Belongs to the peptidase C19 family.</text>
</comment>
<dbReference type="PROSITE" id="PS50271">
    <property type="entry name" value="ZF_UBP"/>
    <property type="match status" value="1"/>
</dbReference>
<evidence type="ECO:0000256" key="8">
    <source>
        <dbReference type="PROSITE-ProRule" id="PRU00502"/>
    </source>
</evidence>
<dbReference type="InterPro" id="IPR050164">
    <property type="entry name" value="Peptidase_C19"/>
</dbReference>
<keyword evidence="14" id="KW-1185">Reference proteome</keyword>
<evidence type="ECO:0000313" key="14">
    <source>
        <dbReference type="Proteomes" id="UP000692954"/>
    </source>
</evidence>
<dbReference type="PIRSF" id="PIRSF016308">
    <property type="entry name" value="UBP"/>
    <property type="match status" value="1"/>
</dbReference>
<keyword evidence="2" id="KW-0677">Repeat</keyword>
<evidence type="ECO:0000256" key="6">
    <source>
        <dbReference type="ARBA" id="ARBA00022833"/>
    </source>
</evidence>
<feature type="domain" description="UBP-type" evidence="12">
    <location>
        <begin position="144"/>
        <end position="254"/>
    </location>
</feature>
<dbReference type="GO" id="GO:0005634">
    <property type="term" value="C:nucleus"/>
    <property type="evidence" value="ECO:0007669"/>
    <property type="project" value="TreeGrafter"/>
</dbReference>
<dbReference type="InterPro" id="IPR015940">
    <property type="entry name" value="UBA"/>
</dbReference>
<dbReference type="EC" id="3.4.19.12" evidence="7"/>
<name>A0A8S1QEH8_9CILI</name>
<dbReference type="Pfam" id="PF02148">
    <property type="entry name" value="zf-UBP"/>
    <property type="match status" value="1"/>
</dbReference>
<keyword evidence="7" id="KW-0788">Thiol protease</keyword>
<evidence type="ECO:0000259" key="10">
    <source>
        <dbReference type="PROSITE" id="PS50030"/>
    </source>
</evidence>
<accession>A0A8S1QEH8</accession>
<dbReference type="PROSITE" id="PS00972">
    <property type="entry name" value="USP_1"/>
    <property type="match status" value="1"/>
</dbReference>
<keyword evidence="6 7" id="KW-0862">Zinc</keyword>
<dbReference type="GO" id="GO:0004843">
    <property type="term" value="F:cysteine-type deubiquitinase activity"/>
    <property type="evidence" value="ECO:0007669"/>
    <property type="project" value="InterPro"/>
</dbReference>
<reference evidence="13" key="1">
    <citation type="submission" date="2021-01" db="EMBL/GenBank/DDBJ databases">
        <authorList>
            <consortium name="Genoscope - CEA"/>
            <person name="William W."/>
        </authorList>
    </citation>
    <scope>NUCLEOTIDE SEQUENCE</scope>
</reference>
<dbReference type="GO" id="GO:0008270">
    <property type="term" value="F:zinc ion binding"/>
    <property type="evidence" value="ECO:0007669"/>
    <property type="project" value="UniProtKB-KW"/>
</dbReference>
<dbReference type="SMART" id="SM00165">
    <property type="entry name" value="UBA"/>
    <property type="match status" value="2"/>
</dbReference>
<dbReference type="PANTHER" id="PTHR24006:SF827">
    <property type="entry name" value="UBIQUITIN CARBOXYL-TERMINAL HYDROLASE 34"/>
    <property type="match status" value="1"/>
</dbReference>
<dbReference type="EMBL" id="CAJJDN010000102">
    <property type="protein sequence ID" value="CAD8113025.1"/>
    <property type="molecule type" value="Genomic_DNA"/>
</dbReference>
<dbReference type="Proteomes" id="UP000692954">
    <property type="component" value="Unassembled WGS sequence"/>
</dbReference>
<dbReference type="PANTHER" id="PTHR24006">
    <property type="entry name" value="UBIQUITIN CARBOXYL-TERMINAL HYDROLASE"/>
    <property type="match status" value="1"/>
</dbReference>
<feature type="coiled-coil region" evidence="9">
    <location>
        <begin position="689"/>
        <end position="720"/>
    </location>
</feature>
<keyword evidence="9" id="KW-0175">Coiled coil</keyword>
<dbReference type="SMART" id="SM00290">
    <property type="entry name" value="ZnF_UBP"/>
    <property type="match status" value="2"/>
</dbReference>
<dbReference type="Pfam" id="PF00627">
    <property type="entry name" value="UBA"/>
    <property type="match status" value="2"/>
</dbReference>
<dbReference type="OrthoDB" id="361536at2759"/>
<dbReference type="Pfam" id="PF00443">
    <property type="entry name" value="UCH"/>
    <property type="match status" value="1"/>
</dbReference>
<evidence type="ECO:0000256" key="2">
    <source>
        <dbReference type="ARBA" id="ARBA00022737"/>
    </source>
</evidence>
<evidence type="ECO:0000256" key="4">
    <source>
        <dbReference type="ARBA" id="ARBA00022786"/>
    </source>
</evidence>
<evidence type="ECO:0000256" key="3">
    <source>
        <dbReference type="ARBA" id="ARBA00022771"/>
    </source>
</evidence>
<keyword evidence="1 7" id="KW-0479">Metal-binding</keyword>
<keyword evidence="4 7" id="KW-0833">Ubl conjugation pathway</keyword>
<keyword evidence="7" id="KW-0645">Protease</keyword>
<evidence type="ECO:0000313" key="13">
    <source>
        <dbReference type="EMBL" id="CAD8113025.1"/>
    </source>
</evidence>
<proteinExistence type="inferred from homology"/>
<dbReference type="AlphaFoldDB" id="A0A8S1QEH8"/>
<dbReference type="PROSITE" id="PS50030">
    <property type="entry name" value="UBA"/>
    <property type="match status" value="2"/>
</dbReference>
<feature type="domain" description="USP" evidence="11">
    <location>
        <begin position="292"/>
        <end position="776"/>
    </location>
</feature>
<dbReference type="InterPro" id="IPR016652">
    <property type="entry name" value="Ubiquitinyl_hydrolase"/>
</dbReference>
<evidence type="ECO:0000259" key="11">
    <source>
        <dbReference type="PROSITE" id="PS50235"/>
    </source>
</evidence>
<comment type="catalytic activity">
    <reaction evidence="7">
        <text>Thiol-dependent hydrolysis of ester, thioester, amide, peptide and isopeptide bonds formed by the C-terminal Gly of ubiquitin (a 76-residue protein attached to proteins as an intracellular targeting signal).</text>
        <dbReference type="EC" id="3.4.19.12"/>
    </reaction>
</comment>
<dbReference type="PROSITE" id="PS50235">
    <property type="entry name" value="USP_3"/>
    <property type="match status" value="1"/>
</dbReference>
<evidence type="ECO:0000256" key="5">
    <source>
        <dbReference type="ARBA" id="ARBA00022801"/>
    </source>
</evidence>
<feature type="domain" description="UBA" evidence="10">
    <location>
        <begin position="650"/>
        <end position="690"/>
    </location>
</feature>
<dbReference type="Pfam" id="PF17807">
    <property type="entry name" value="zf-UBP_var"/>
    <property type="match status" value="1"/>
</dbReference>
<dbReference type="GO" id="GO:0005829">
    <property type="term" value="C:cytosol"/>
    <property type="evidence" value="ECO:0007669"/>
    <property type="project" value="TreeGrafter"/>
</dbReference>
<dbReference type="InterPro" id="IPR028889">
    <property type="entry name" value="USP"/>
</dbReference>
<evidence type="ECO:0000256" key="7">
    <source>
        <dbReference type="PIRNR" id="PIRNR016308"/>
    </source>
</evidence>
<dbReference type="CDD" id="cd14297">
    <property type="entry name" value="UBA2_spUBP14_like"/>
    <property type="match status" value="1"/>
</dbReference>
<sequence>MTSICEHINEQHITWSVQGQMIYKDQCTRCFMEAKSDNGIQVCLKCFNGGCIEMHSPQHSDQHNHYIVLNIRLYEVEQPKQKVEDINKLVIADIPQLESETSVTCLQCQKTLNSPELDGLVQSIKQANSAFQRQAIAQWEHTAQPCEHTLTMEQMPLVEKNLQKCRSCHLSSNLWLCLYCGHVGCGRKMYDGSGGNNHAVDHSKDYQHHLVVKLGTITSDGKGDVFCYKCDDEVIDNFLKEHLATYGIEIEKQVKTEKTIAELTLDANLTLQLSKLIEEGQVLDPIFGPEFTGIDNIGNTCYMNSVVQVFFSIPEFQQLYSLEHQFNCTKLPYNCILCQISKVNHGLNSGEFSIKKVSKSPLDTEGAQKDFYQDGIRLYDFKQLVAKGNQHFLSNHQQDALEYWQLLNGFFQKTEKQYKLQQLSSIFSYDQTTILKCVNCGGHKVNVVKNQEFKVPVEQPTQDQIELYHVQEKQKYEERIKTMKPEDIKPFQLNDLPEYDTTFEKCLQLVKEGERVDMFCPKCQSLQLFVKQEYFKTFPKYLFVPVIRFVQENWVPKKLNASIKIQQFYDFNEFKEPQLQEDDALKDQQAQEYTEDNLQTLMGMGFGENRCKRALIKFKNDVEQAMMFIMESLDDPTQDQPLQQKQQGQQISEEYVEQIVVMGFSPEQARFALSKTDNNLERAMDYIFNHDLELEMSQTAQKQEQQQQQKQDQYENQTSKYELFACIVHLGKSVHCGHYVSYIKKNGEWILYNDSKVAKSAEPALNKGYMYIFRRLD</sequence>
<dbReference type="InterPro" id="IPR001607">
    <property type="entry name" value="Znf_UBP"/>
</dbReference>
<protein>
    <recommendedName>
        <fullName evidence="7">Ubiquitin carboxyl-terminal hydrolase</fullName>
        <ecNumber evidence="7">3.4.19.12</ecNumber>
    </recommendedName>
</protein>
<dbReference type="InterPro" id="IPR018200">
    <property type="entry name" value="USP_CS"/>
</dbReference>